<name>A0A7H0IE58_9ACTN</name>
<proteinExistence type="predicted"/>
<feature type="compositionally biased region" description="Basic and acidic residues" evidence="1">
    <location>
        <begin position="299"/>
        <end position="309"/>
    </location>
</feature>
<evidence type="ECO:0000256" key="1">
    <source>
        <dbReference type="SAM" id="MobiDB-lite"/>
    </source>
</evidence>
<dbReference type="Proteomes" id="UP000516052">
    <property type="component" value="Chromosome"/>
</dbReference>
<feature type="compositionally biased region" description="Low complexity" evidence="1">
    <location>
        <begin position="337"/>
        <end position="348"/>
    </location>
</feature>
<dbReference type="EMBL" id="CP060828">
    <property type="protein sequence ID" value="QNP71074.1"/>
    <property type="molecule type" value="Genomic_DNA"/>
</dbReference>
<feature type="region of interest" description="Disordered" evidence="1">
    <location>
        <begin position="297"/>
        <end position="424"/>
    </location>
</feature>
<accession>A0A7H0IE58</accession>
<reference evidence="2 3" key="1">
    <citation type="submission" date="2020-08" db="EMBL/GenBank/DDBJ databases">
        <title>A novel species.</title>
        <authorList>
            <person name="Gao J."/>
        </authorList>
    </citation>
    <scope>NUCLEOTIDE SEQUENCE [LARGE SCALE GENOMIC DNA]</scope>
    <source>
        <strain evidence="2 3">CRXT-G-22</strain>
    </source>
</reference>
<keyword evidence="3" id="KW-1185">Reference proteome</keyword>
<gene>
    <name evidence="2" type="ORF">IAG44_17615</name>
</gene>
<dbReference type="AlphaFoldDB" id="A0A7H0IE58"/>
<dbReference type="RefSeq" id="WP_187748049.1">
    <property type="nucleotide sequence ID" value="NZ_CP060828.1"/>
</dbReference>
<feature type="region of interest" description="Disordered" evidence="1">
    <location>
        <begin position="1"/>
        <end position="30"/>
    </location>
</feature>
<evidence type="ECO:0000313" key="2">
    <source>
        <dbReference type="EMBL" id="QNP71074.1"/>
    </source>
</evidence>
<evidence type="ECO:0000313" key="3">
    <source>
        <dbReference type="Proteomes" id="UP000516052"/>
    </source>
</evidence>
<sequence length="493" mass="52539">MTGARTEAPEARTDASDARTEAPRTPTAPLPDVTLDMLYRLLGVAEHESRRELIRRGRRVSPRLPQLLISAAAREGVALGSGASDELRRARARAGRYADLFDAVRAAVPGVRIAKGPSVARWYPPDLLRPVGDLDLSFATEDELWRAALTVTGRAPVEDIVLALTRHEGRTSVTLGLRWPAEDELLDRPYNVELSMVAFPGDPGSAVPPRRTLPADQTLADLLALAEERFQRPFHAKDAVDVLMILTHCPPPPATLAEAAAAHHLAPELLELLTYTQDGTQAPLDAFRTPLHEPAAAELARREAAERPADPPTTVDARLDAGFPVAGLRLNRRDTQTTDAASPDTPATLHSVSPDTLAAPRAVNPDTSPTPRAASPDTPATLHSVSPDTLAAPRAVNPDTSPTPRAVSPDTPATLHSVSPDAPVAPRAVHPGTSAAPAVHPGPPATRSVRHDTNGITLLRTPLADFLLVCGEVVSWADYETALAALDRLEAVR</sequence>
<protein>
    <submittedName>
        <fullName evidence="2">Uncharacterized protein</fullName>
    </submittedName>
</protein>
<feature type="compositionally biased region" description="Basic and acidic residues" evidence="1">
    <location>
        <begin position="7"/>
        <end position="22"/>
    </location>
</feature>
<feature type="region of interest" description="Disordered" evidence="1">
    <location>
        <begin position="430"/>
        <end position="449"/>
    </location>
</feature>
<organism evidence="2 3">
    <name type="scientific">Streptomyces roseirectus</name>
    <dbReference type="NCBI Taxonomy" id="2768066"/>
    <lineage>
        <taxon>Bacteria</taxon>
        <taxon>Bacillati</taxon>
        <taxon>Actinomycetota</taxon>
        <taxon>Actinomycetes</taxon>
        <taxon>Kitasatosporales</taxon>
        <taxon>Streptomycetaceae</taxon>
        <taxon>Streptomyces</taxon>
    </lineage>
</organism>
<dbReference type="KEGG" id="sroi:IAG44_17615"/>